<feature type="compositionally biased region" description="Basic residues" evidence="1">
    <location>
        <begin position="126"/>
        <end position="146"/>
    </location>
</feature>
<gene>
    <name evidence="2" type="ORF">HY730_08315</name>
</gene>
<organism evidence="2 3">
    <name type="scientific">Tectimicrobiota bacterium</name>
    <dbReference type="NCBI Taxonomy" id="2528274"/>
    <lineage>
        <taxon>Bacteria</taxon>
        <taxon>Pseudomonadati</taxon>
        <taxon>Nitrospinota/Tectimicrobiota group</taxon>
        <taxon>Candidatus Tectimicrobiota</taxon>
    </lineage>
</organism>
<evidence type="ECO:0000313" key="2">
    <source>
        <dbReference type="EMBL" id="MBI4596363.1"/>
    </source>
</evidence>
<evidence type="ECO:0000256" key="1">
    <source>
        <dbReference type="SAM" id="MobiDB-lite"/>
    </source>
</evidence>
<protein>
    <submittedName>
        <fullName evidence="2">Uncharacterized protein</fullName>
    </submittedName>
</protein>
<feature type="region of interest" description="Disordered" evidence="1">
    <location>
        <begin position="101"/>
        <end position="146"/>
    </location>
</feature>
<dbReference type="Proteomes" id="UP000772181">
    <property type="component" value="Unassembled WGS sequence"/>
</dbReference>
<comment type="caution">
    <text evidence="2">The sequence shown here is derived from an EMBL/GenBank/DDBJ whole genome shotgun (WGS) entry which is preliminary data.</text>
</comment>
<reference evidence="2" key="1">
    <citation type="submission" date="2020-07" db="EMBL/GenBank/DDBJ databases">
        <title>Huge and variable diversity of episymbiotic CPR bacteria and DPANN archaea in groundwater ecosystems.</title>
        <authorList>
            <person name="He C.Y."/>
            <person name="Keren R."/>
            <person name="Whittaker M."/>
            <person name="Farag I.F."/>
            <person name="Doudna J."/>
            <person name="Cate J.H.D."/>
            <person name="Banfield J.F."/>
        </authorList>
    </citation>
    <scope>NUCLEOTIDE SEQUENCE</scope>
    <source>
        <strain evidence="2">NC_groundwater_1482_Ag_S-0.65um_47_24</strain>
    </source>
</reference>
<evidence type="ECO:0000313" key="3">
    <source>
        <dbReference type="Proteomes" id="UP000772181"/>
    </source>
</evidence>
<dbReference type="AlphaFoldDB" id="A0A933GN26"/>
<accession>A0A933GN26</accession>
<feature type="compositionally biased region" description="Basic residues" evidence="1">
    <location>
        <begin position="105"/>
        <end position="117"/>
    </location>
</feature>
<dbReference type="EMBL" id="JACQWF010000368">
    <property type="protein sequence ID" value="MBI4596363.1"/>
    <property type="molecule type" value="Genomic_DNA"/>
</dbReference>
<sequence length="146" mass="16250">MPVFSQRPIQVAVGKAREIPAEMMEEYKKHIEALEKSNEGVLEFGEGEDIRLGRRALVEASLALKQYIVVRKERGSDNKLIFRRISKKEFDEAQASIKARVAKMTGKKRRGRPKGKAAAKAAVKAVAKKKPGRKPAKKAAGRKAKK</sequence>
<name>A0A933GN26_UNCTE</name>
<proteinExistence type="predicted"/>